<sequence length="125" mass="13380">MTYNWDLIESLLHEVQNSGGGSFDSHEYATAKASEGEVVADSGSLQAEAGQLKELLINRGFIQSRPAEESDGRSGLILTPRGSSLLALIDSSIPGNDHPREVLDRQEDGLDPATFDEVASKPQVA</sequence>
<reference evidence="3" key="1">
    <citation type="submission" date="2017-02" db="EMBL/GenBank/DDBJ databases">
        <title>Pseudomonas floridae sp. nov., a novel pathogenic bacterial species isolated from tomato.</title>
        <authorList>
            <person name="Timilsina S."/>
            <person name="Vallad G.E."/>
            <person name="Jones J.B."/>
        </authorList>
    </citation>
    <scope>NUCLEOTIDE SEQUENCE [LARGE SCALE GENOMIC DNA]</scope>
    <source>
        <strain evidence="3">GEV388</strain>
    </source>
</reference>
<evidence type="ECO:0000256" key="1">
    <source>
        <dbReference type="SAM" id="MobiDB-lite"/>
    </source>
</evidence>
<name>A0A1X0MZN9_9PSED</name>
<accession>A0A1X0MZN9</accession>
<proteinExistence type="predicted"/>
<gene>
    <name evidence="2" type="ORF">BZK31_24605</name>
</gene>
<feature type="compositionally biased region" description="Basic and acidic residues" evidence="1">
    <location>
        <begin position="97"/>
        <end position="108"/>
    </location>
</feature>
<dbReference type="OrthoDB" id="7018252at2"/>
<protein>
    <submittedName>
        <fullName evidence="2">Transcriptional regulator</fullName>
    </submittedName>
</protein>
<feature type="region of interest" description="Disordered" evidence="1">
    <location>
        <begin position="91"/>
        <end position="125"/>
    </location>
</feature>
<dbReference type="Proteomes" id="UP000192815">
    <property type="component" value="Unassembled WGS sequence"/>
</dbReference>
<keyword evidence="3" id="KW-1185">Reference proteome</keyword>
<evidence type="ECO:0000313" key="3">
    <source>
        <dbReference type="Proteomes" id="UP000192815"/>
    </source>
</evidence>
<dbReference type="AlphaFoldDB" id="A0A1X0MZN9"/>
<dbReference type="RefSeq" id="WP_083185874.1">
    <property type="nucleotide sequence ID" value="NZ_CBCRZR010000035.1"/>
</dbReference>
<comment type="caution">
    <text evidence="2">The sequence shown here is derived from an EMBL/GenBank/DDBJ whole genome shotgun (WGS) entry which is preliminary data.</text>
</comment>
<dbReference type="EMBL" id="MUIO01000114">
    <property type="protein sequence ID" value="ORC55193.1"/>
    <property type="molecule type" value="Genomic_DNA"/>
</dbReference>
<organism evidence="2 3">
    <name type="scientific">Pseudomonas floridensis</name>
    <dbReference type="NCBI Taxonomy" id="1958950"/>
    <lineage>
        <taxon>Bacteria</taxon>
        <taxon>Pseudomonadati</taxon>
        <taxon>Pseudomonadota</taxon>
        <taxon>Gammaproteobacteria</taxon>
        <taxon>Pseudomonadales</taxon>
        <taxon>Pseudomonadaceae</taxon>
        <taxon>Pseudomonas</taxon>
    </lineage>
</organism>
<evidence type="ECO:0000313" key="2">
    <source>
        <dbReference type="EMBL" id="ORC55193.1"/>
    </source>
</evidence>